<evidence type="ECO:0000256" key="7">
    <source>
        <dbReference type="ARBA" id="ARBA00022692"/>
    </source>
</evidence>
<gene>
    <name evidence="18" type="ORF">MELIAE_LOCUS4263</name>
</gene>
<evidence type="ECO:0000256" key="12">
    <source>
        <dbReference type="ARBA" id="ARBA00023128"/>
    </source>
</evidence>
<dbReference type="Gene3D" id="1.20.120.550">
    <property type="entry name" value="Membrane associated eicosanoid/glutathione metabolism-like domain"/>
    <property type="match status" value="1"/>
</dbReference>
<evidence type="ECO:0000256" key="9">
    <source>
        <dbReference type="ARBA" id="ARBA00022824"/>
    </source>
</evidence>
<dbReference type="PANTHER" id="PTHR10689:SF6">
    <property type="entry name" value="MICROSOMAL GLUTATHIONE S-TRANSFERASE 1"/>
    <property type="match status" value="1"/>
</dbReference>
<evidence type="ECO:0000256" key="8">
    <source>
        <dbReference type="ARBA" id="ARBA00022787"/>
    </source>
</evidence>
<keyword evidence="6" id="KW-0808">Transferase</keyword>
<protein>
    <recommendedName>
        <fullName evidence="15">Microsomal glutathione S-transferase 1</fullName>
        <ecNumber evidence="5">2.5.1.18</ecNumber>
    </recommendedName>
</protein>
<comment type="similarity">
    <text evidence="4">Belongs to the MAPEG family.</text>
</comment>
<evidence type="ECO:0000256" key="1">
    <source>
        <dbReference type="ARBA" id="ARBA00003701"/>
    </source>
</evidence>
<evidence type="ECO:0000256" key="3">
    <source>
        <dbReference type="ARBA" id="ARBA00004477"/>
    </source>
</evidence>
<dbReference type="AlphaFoldDB" id="A0A9P0AW83"/>
<keyword evidence="13 17" id="KW-0472">Membrane</keyword>
<keyword evidence="10 17" id="KW-1133">Transmembrane helix</keyword>
<evidence type="ECO:0000256" key="6">
    <source>
        <dbReference type="ARBA" id="ARBA00022679"/>
    </source>
</evidence>
<feature type="transmembrane region" description="Helical" evidence="17">
    <location>
        <begin position="101"/>
        <end position="122"/>
    </location>
</feature>
<dbReference type="PANTHER" id="PTHR10689">
    <property type="entry name" value="MICROSOMAL GLUTATHIONE S-TRANSFERASE 1"/>
    <property type="match status" value="1"/>
</dbReference>
<name>A0A9P0AW83_BRAAE</name>
<evidence type="ECO:0000256" key="4">
    <source>
        <dbReference type="ARBA" id="ARBA00010459"/>
    </source>
</evidence>
<dbReference type="GO" id="GO:0005789">
    <property type="term" value="C:endoplasmic reticulum membrane"/>
    <property type="evidence" value="ECO:0007669"/>
    <property type="project" value="UniProtKB-SubCell"/>
</dbReference>
<organism evidence="18 19">
    <name type="scientific">Brassicogethes aeneus</name>
    <name type="common">Rape pollen beetle</name>
    <name type="synonym">Meligethes aeneus</name>
    <dbReference type="NCBI Taxonomy" id="1431903"/>
    <lineage>
        <taxon>Eukaryota</taxon>
        <taxon>Metazoa</taxon>
        <taxon>Ecdysozoa</taxon>
        <taxon>Arthropoda</taxon>
        <taxon>Hexapoda</taxon>
        <taxon>Insecta</taxon>
        <taxon>Pterygota</taxon>
        <taxon>Neoptera</taxon>
        <taxon>Endopterygota</taxon>
        <taxon>Coleoptera</taxon>
        <taxon>Polyphaga</taxon>
        <taxon>Cucujiformia</taxon>
        <taxon>Nitidulidae</taxon>
        <taxon>Meligethinae</taxon>
        <taxon>Brassicogethes</taxon>
    </lineage>
</organism>
<proteinExistence type="inferred from homology"/>
<reference evidence="18" key="1">
    <citation type="submission" date="2021-12" db="EMBL/GenBank/DDBJ databases">
        <authorList>
            <person name="King R."/>
        </authorList>
    </citation>
    <scope>NUCLEOTIDE SEQUENCE</scope>
</reference>
<evidence type="ECO:0000256" key="17">
    <source>
        <dbReference type="SAM" id="Phobius"/>
    </source>
</evidence>
<keyword evidence="7 17" id="KW-0812">Transmembrane</keyword>
<evidence type="ECO:0000256" key="16">
    <source>
        <dbReference type="ARBA" id="ARBA00049385"/>
    </source>
</evidence>
<dbReference type="SUPFAM" id="SSF161084">
    <property type="entry name" value="MAPEG domain-like"/>
    <property type="match status" value="1"/>
</dbReference>
<evidence type="ECO:0000256" key="14">
    <source>
        <dbReference type="ARBA" id="ARBA00038540"/>
    </source>
</evidence>
<sequence length="125" mass="14121">MFALTFLTIVHRIKNKAYISSEDAAFNKGVVKTDERVERVRRAYSNDLENIPLFFIAALSYLFINPHPAVVNTLFIVYLVARTAHSFVYAVYVVPQPARAISWFTGFGITGYMAIHSIVYAVTVI</sequence>
<dbReference type="GO" id="GO:0004364">
    <property type="term" value="F:glutathione transferase activity"/>
    <property type="evidence" value="ECO:0007669"/>
    <property type="project" value="UniProtKB-EC"/>
</dbReference>
<dbReference type="InterPro" id="IPR001129">
    <property type="entry name" value="Membr-assoc_MAPEG"/>
</dbReference>
<comment type="subunit">
    <text evidence="14">Homotrimer; The trimer binds only one molecule of glutathione.</text>
</comment>
<evidence type="ECO:0000313" key="19">
    <source>
        <dbReference type="Proteomes" id="UP001154078"/>
    </source>
</evidence>
<dbReference type="GO" id="GO:0005741">
    <property type="term" value="C:mitochondrial outer membrane"/>
    <property type="evidence" value="ECO:0007669"/>
    <property type="project" value="UniProtKB-SubCell"/>
</dbReference>
<keyword evidence="11" id="KW-0007">Acetylation</keyword>
<keyword evidence="8" id="KW-1000">Mitochondrion outer membrane</keyword>
<evidence type="ECO:0000256" key="5">
    <source>
        <dbReference type="ARBA" id="ARBA00012452"/>
    </source>
</evidence>
<evidence type="ECO:0000256" key="10">
    <source>
        <dbReference type="ARBA" id="ARBA00022989"/>
    </source>
</evidence>
<dbReference type="EMBL" id="OV121133">
    <property type="protein sequence ID" value="CAH0551709.1"/>
    <property type="molecule type" value="Genomic_DNA"/>
</dbReference>
<dbReference type="EC" id="2.5.1.18" evidence="5"/>
<comment type="catalytic activity">
    <reaction evidence="16">
        <text>RX + glutathione = an S-substituted glutathione + a halide anion + H(+)</text>
        <dbReference type="Rhea" id="RHEA:16437"/>
        <dbReference type="ChEBI" id="CHEBI:15378"/>
        <dbReference type="ChEBI" id="CHEBI:16042"/>
        <dbReference type="ChEBI" id="CHEBI:17792"/>
        <dbReference type="ChEBI" id="CHEBI:57925"/>
        <dbReference type="ChEBI" id="CHEBI:90779"/>
        <dbReference type="EC" id="2.5.1.18"/>
    </reaction>
    <physiologicalReaction direction="left-to-right" evidence="16">
        <dbReference type="Rhea" id="RHEA:16438"/>
    </physiologicalReaction>
</comment>
<evidence type="ECO:0000256" key="15">
    <source>
        <dbReference type="ARBA" id="ARBA00039397"/>
    </source>
</evidence>
<evidence type="ECO:0000256" key="11">
    <source>
        <dbReference type="ARBA" id="ARBA00022990"/>
    </source>
</evidence>
<dbReference type="Pfam" id="PF01124">
    <property type="entry name" value="MAPEG"/>
    <property type="match status" value="1"/>
</dbReference>
<dbReference type="Proteomes" id="UP001154078">
    <property type="component" value="Chromosome 2"/>
</dbReference>
<evidence type="ECO:0000256" key="13">
    <source>
        <dbReference type="ARBA" id="ARBA00023136"/>
    </source>
</evidence>
<accession>A0A9P0AW83</accession>
<comment type="function">
    <text evidence="1">Conjugation of reduced glutathione to a wide number of exogenous and endogenous hydrophobic electrophiles.</text>
</comment>
<evidence type="ECO:0000256" key="2">
    <source>
        <dbReference type="ARBA" id="ARBA00004294"/>
    </source>
</evidence>
<keyword evidence="9" id="KW-0256">Endoplasmic reticulum</keyword>
<keyword evidence="12" id="KW-0496">Mitochondrion</keyword>
<comment type="subcellular location">
    <subcellularLocation>
        <location evidence="3">Endoplasmic reticulum membrane</location>
        <topology evidence="3">Multi-pass membrane protein</topology>
    </subcellularLocation>
    <subcellularLocation>
        <location evidence="2">Mitochondrion outer membrane</location>
    </subcellularLocation>
</comment>
<dbReference type="InterPro" id="IPR023352">
    <property type="entry name" value="MAPEG-like_dom_sf"/>
</dbReference>
<dbReference type="OrthoDB" id="193139at2759"/>
<evidence type="ECO:0000313" key="18">
    <source>
        <dbReference type="EMBL" id="CAH0551709.1"/>
    </source>
</evidence>
<dbReference type="InterPro" id="IPR040162">
    <property type="entry name" value="MGST1-like"/>
</dbReference>
<keyword evidence="19" id="KW-1185">Reference proteome</keyword>